<keyword evidence="1" id="KW-0547">Nucleotide-binding</keyword>
<proteinExistence type="predicted"/>
<accession>M8D3W3</accession>
<dbReference type="GO" id="GO:0005524">
    <property type="term" value="F:ATP binding"/>
    <property type="evidence" value="ECO:0007669"/>
    <property type="project" value="UniProtKB-UniRule"/>
</dbReference>
<dbReference type="InterPro" id="IPR026838">
    <property type="entry name" value="YheC/D"/>
</dbReference>
<evidence type="ECO:0000256" key="1">
    <source>
        <dbReference type="PROSITE-ProRule" id="PRU00409"/>
    </source>
</evidence>
<keyword evidence="1" id="KW-0067">ATP-binding</keyword>
<evidence type="ECO:0000313" key="4">
    <source>
        <dbReference type="Proteomes" id="UP000012081"/>
    </source>
</evidence>
<evidence type="ECO:0000259" key="2">
    <source>
        <dbReference type="PROSITE" id="PS50975"/>
    </source>
</evidence>
<dbReference type="Proteomes" id="UP000012081">
    <property type="component" value="Unassembled WGS sequence"/>
</dbReference>
<protein>
    <recommendedName>
        <fullName evidence="2">ATP-grasp domain-containing protein</fullName>
    </recommendedName>
</protein>
<dbReference type="EMBL" id="APBN01000011">
    <property type="protein sequence ID" value="EMT50949.1"/>
    <property type="molecule type" value="Genomic_DNA"/>
</dbReference>
<dbReference type="SUPFAM" id="SSF56059">
    <property type="entry name" value="Glutathione synthetase ATP-binding domain-like"/>
    <property type="match status" value="1"/>
</dbReference>
<dbReference type="Pfam" id="PF14398">
    <property type="entry name" value="ATPgrasp_YheCD"/>
    <property type="match status" value="1"/>
</dbReference>
<organism evidence="3 4">
    <name type="scientific">Brevibacillus borstelensis AK1</name>
    <dbReference type="NCBI Taxonomy" id="1300222"/>
    <lineage>
        <taxon>Bacteria</taxon>
        <taxon>Bacillati</taxon>
        <taxon>Bacillota</taxon>
        <taxon>Bacilli</taxon>
        <taxon>Bacillales</taxon>
        <taxon>Paenibacillaceae</taxon>
        <taxon>Brevibacillus</taxon>
    </lineage>
</organism>
<gene>
    <name evidence="3" type="ORF">I532_20126</name>
</gene>
<evidence type="ECO:0000313" key="3">
    <source>
        <dbReference type="EMBL" id="EMT50949.1"/>
    </source>
</evidence>
<dbReference type="InterPro" id="IPR011761">
    <property type="entry name" value="ATP-grasp"/>
</dbReference>
<feature type="domain" description="ATP-grasp" evidence="2">
    <location>
        <begin position="1"/>
        <end position="229"/>
    </location>
</feature>
<comment type="caution">
    <text evidence="3">The sequence shown here is derived from an EMBL/GenBank/DDBJ whole genome shotgun (WGS) entry which is preliminary data.</text>
</comment>
<dbReference type="PROSITE" id="PS50975">
    <property type="entry name" value="ATP_GRASP"/>
    <property type="match status" value="1"/>
</dbReference>
<name>M8D3W3_9BACL</name>
<sequence length="229" mass="25934">MMRQDERLWEFLPDTVLFEPEALWRHLEKYRSVILKPSGGGGGAGIIKVTSLGDSRYQVHAGNGRRVVKGEEATVKYVRSLFRPKPYLIQPYLRLGRINGRPFDIRVMIQRTKGRPWVVTGFLAKLAGPGFIVTNIARSRGKVLPLTVALAQSNVDVSPDLLEEIKYVAQMTGECLGKKYPTLRKVGLDLGIDTTGKPWIIEANFRPSLSLFRKLPDLRAYRRIVKFSR</sequence>
<dbReference type="AlphaFoldDB" id="M8D3W3"/>
<dbReference type="PATRIC" id="fig|1300222.3.peg.4232"/>
<keyword evidence="4" id="KW-1185">Reference proteome</keyword>
<dbReference type="STRING" id="1300222.I532_20126"/>
<dbReference type="Gene3D" id="3.30.470.20">
    <property type="entry name" value="ATP-grasp fold, B domain"/>
    <property type="match status" value="1"/>
</dbReference>
<dbReference type="GO" id="GO:0046872">
    <property type="term" value="F:metal ion binding"/>
    <property type="evidence" value="ECO:0007669"/>
    <property type="project" value="InterPro"/>
</dbReference>
<reference evidence="3 4" key="1">
    <citation type="submission" date="2013-03" db="EMBL/GenBank/DDBJ databases">
        <title>Assembly of a new bacterial strain Brevibacillus borstelensis AK1.</title>
        <authorList>
            <person name="Rajan I."/>
            <person name="PoliReddy D."/>
            <person name="Sugumar T."/>
            <person name="Rathinam K."/>
            <person name="Alqarawi S."/>
            <person name="Khalil A.B."/>
            <person name="Sivakumar N."/>
        </authorList>
    </citation>
    <scope>NUCLEOTIDE SEQUENCE [LARGE SCALE GENOMIC DNA]</scope>
    <source>
        <strain evidence="3 4">AK1</strain>
    </source>
</reference>